<dbReference type="Proteomes" id="UP001148838">
    <property type="component" value="Unassembled WGS sequence"/>
</dbReference>
<proteinExistence type="predicted"/>
<gene>
    <name evidence="1" type="ORF">ANN_22391</name>
</gene>
<protein>
    <recommendedName>
        <fullName evidence="3">Transposase</fullName>
    </recommendedName>
</protein>
<comment type="caution">
    <text evidence="1">The sequence shown here is derived from an EMBL/GenBank/DDBJ whole genome shotgun (WGS) entry which is preliminary data.</text>
</comment>
<keyword evidence="2" id="KW-1185">Reference proteome</keyword>
<evidence type="ECO:0000313" key="1">
    <source>
        <dbReference type="EMBL" id="KAJ4430181.1"/>
    </source>
</evidence>
<evidence type="ECO:0000313" key="2">
    <source>
        <dbReference type="Proteomes" id="UP001148838"/>
    </source>
</evidence>
<sequence length="257" mass="29153">MASNFRDSQHTVRRRFSERGIRCRRAVRREHLTMEHAVIRLLSDRTSIWRNVIFSDEVLYHIDLPSKQDKLTERHINKDQVADAHLPPREFPLAYRLGVRYFSAIQRNSVSICKIFDVIGLHRRRSLSAAAPSERESRLTAHRKAYVAAGEMSPGSSTESYPAFAHIGLRENPGKNLNQVTCPDRESNSGHLVSRPDALTVTPQVWTGAFDVAISGAEGLLLVDIMPHGTTINSDAYVATLKKLQARLSRVRRHREK</sequence>
<name>A0ABQ8S836_PERAM</name>
<reference evidence="1 2" key="1">
    <citation type="journal article" date="2022" name="Allergy">
        <title>Genome assembly and annotation of Periplaneta americana reveal a comprehensive cockroach allergen profile.</title>
        <authorList>
            <person name="Wang L."/>
            <person name="Xiong Q."/>
            <person name="Saelim N."/>
            <person name="Wang L."/>
            <person name="Nong W."/>
            <person name="Wan A.T."/>
            <person name="Shi M."/>
            <person name="Liu X."/>
            <person name="Cao Q."/>
            <person name="Hui J.H.L."/>
            <person name="Sookrung N."/>
            <person name="Leung T.F."/>
            <person name="Tungtrongchitr A."/>
            <person name="Tsui S.K.W."/>
        </authorList>
    </citation>
    <scope>NUCLEOTIDE SEQUENCE [LARGE SCALE GENOMIC DNA]</scope>
    <source>
        <strain evidence="1">PWHHKU_190912</strain>
    </source>
</reference>
<dbReference type="EMBL" id="JAJSOF020000033">
    <property type="protein sequence ID" value="KAJ4430181.1"/>
    <property type="molecule type" value="Genomic_DNA"/>
</dbReference>
<organism evidence="1 2">
    <name type="scientific">Periplaneta americana</name>
    <name type="common">American cockroach</name>
    <name type="synonym">Blatta americana</name>
    <dbReference type="NCBI Taxonomy" id="6978"/>
    <lineage>
        <taxon>Eukaryota</taxon>
        <taxon>Metazoa</taxon>
        <taxon>Ecdysozoa</taxon>
        <taxon>Arthropoda</taxon>
        <taxon>Hexapoda</taxon>
        <taxon>Insecta</taxon>
        <taxon>Pterygota</taxon>
        <taxon>Neoptera</taxon>
        <taxon>Polyneoptera</taxon>
        <taxon>Dictyoptera</taxon>
        <taxon>Blattodea</taxon>
        <taxon>Blattoidea</taxon>
        <taxon>Blattidae</taxon>
        <taxon>Blattinae</taxon>
        <taxon>Periplaneta</taxon>
    </lineage>
</organism>
<accession>A0ABQ8S836</accession>
<evidence type="ECO:0008006" key="3">
    <source>
        <dbReference type="Google" id="ProtNLM"/>
    </source>
</evidence>